<sequence>MTSIKIQLQQSIIDKIKGKNIADWNINNKGELELEFVDCNLEKEVKELQNELDAGKGIRVDINDLEKHFGL</sequence>
<proteinExistence type="predicted"/>
<protein>
    <submittedName>
        <fullName evidence="1">Uncharacterized protein</fullName>
    </submittedName>
</protein>
<gene>
    <name evidence="1" type="ORF">MBFIL_17870</name>
</gene>
<dbReference type="RefSeq" id="WP_066973786.1">
    <property type="nucleotide sequence ID" value="NZ_LWMT01000277.1"/>
</dbReference>
<dbReference type="AlphaFoldDB" id="A0A165Z7P3"/>
<dbReference type="Proteomes" id="UP000077066">
    <property type="component" value="Unassembled WGS sequence"/>
</dbReference>
<evidence type="ECO:0000313" key="1">
    <source>
        <dbReference type="EMBL" id="KZX10356.1"/>
    </source>
</evidence>
<accession>A0A165Z7P3</accession>
<name>A0A165Z7P3_9EURY</name>
<comment type="caution">
    <text evidence="1">The sequence shown here is derived from an EMBL/GenBank/DDBJ whole genome shotgun (WGS) entry which is preliminary data.</text>
</comment>
<evidence type="ECO:0000313" key="2">
    <source>
        <dbReference type="Proteomes" id="UP000077066"/>
    </source>
</evidence>
<dbReference type="OrthoDB" id="372777at2157"/>
<keyword evidence="2" id="KW-1185">Reference proteome</keyword>
<dbReference type="EMBL" id="LWMT01000277">
    <property type="protein sequence ID" value="KZX10356.1"/>
    <property type="molecule type" value="Genomic_DNA"/>
</dbReference>
<reference evidence="1 2" key="1">
    <citation type="submission" date="2016-04" db="EMBL/GenBank/DDBJ databases">
        <title>Genome sequence of Methanobrevibacter filiformis DSM 11501.</title>
        <authorList>
            <person name="Poehlein A."/>
            <person name="Seedorf H."/>
            <person name="Daniel R."/>
        </authorList>
    </citation>
    <scope>NUCLEOTIDE SEQUENCE [LARGE SCALE GENOMIC DNA]</scope>
    <source>
        <strain evidence="1 2">DSM 11501</strain>
    </source>
</reference>
<organism evidence="1 2">
    <name type="scientific">Methanobrevibacter filiformis</name>
    <dbReference type="NCBI Taxonomy" id="55758"/>
    <lineage>
        <taxon>Archaea</taxon>
        <taxon>Methanobacteriati</taxon>
        <taxon>Methanobacteriota</taxon>
        <taxon>Methanomada group</taxon>
        <taxon>Methanobacteria</taxon>
        <taxon>Methanobacteriales</taxon>
        <taxon>Methanobacteriaceae</taxon>
        <taxon>Methanobrevibacter</taxon>
    </lineage>
</organism>